<dbReference type="PROSITE" id="PS50234">
    <property type="entry name" value="VWFA"/>
    <property type="match status" value="1"/>
</dbReference>
<keyword evidence="7" id="KW-1185">Reference proteome</keyword>
<dbReference type="Proteomes" id="UP000324479">
    <property type="component" value="Unassembled WGS sequence"/>
</dbReference>
<dbReference type="InterPro" id="IPR050768">
    <property type="entry name" value="UPF0353/GerABKA_families"/>
</dbReference>
<gene>
    <name evidence="6" type="ORF">FYK55_15760</name>
</gene>
<dbReference type="EMBL" id="VWOX01000008">
    <property type="protein sequence ID" value="KAA5542256.1"/>
    <property type="molecule type" value="Genomic_DNA"/>
</dbReference>
<keyword evidence="2" id="KW-0812">Transmembrane</keyword>
<dbReference type="AlphaFoldDB" id="A0A5M6D683"/>
<keyword evidence="4" id="KW-0472">Membrane</keyword>
<dbReference type="InterPro" id="IPR036465">
    <property type="entry name" value="vWFA_dom_sf"/>
</dbReference>
<keyword evidence="3" id="KW-1133">Transmembrane helix</keyword>
<evidence type="ECO:0000256" key="2">
    <source>
        <dbReference type="ARBA" id="ARBA00022692"/>
    </source>
</evidence>
<keyword evidence="1" id="KW-1003">Cell membrane</keyword>
<dbReference type="InterPro" id="IPR002035">
    <property type="entry name" value="VWF_A"/>
</dbReference>
<evidence type="ECO:0000313" key="6">
    <source>
        <dbReference type="EMBL" id="KAA5542256.1"/>
    </source>
</evidence>
<accession>A0A5M6D683</accession>
<evidence type="ECO:0000256" key="4">
    <source>
        <dbReference type="ARBA" id="ARBA00023136"/>
    </source>
</evidence>
<name>A0A5M6D683_9BACT</name>
<evidence type="ECO:0000259" key="5">
    <source>
        <dbReference type="PROSITE" id="PS50234"/>
    </source>
</evidence>
<proteinExistence type="predicted"/>
<organism evidence="6 7">
    <name type="scientific">Roseiconus nitratireducens</name>
    <dbReference type="NCBI Taxonomy" id="2605748"/>
    <lineage>
        <taxon>Bacteria</taxon>
        <taxon>Pseudomonadati</taxon>
        <taxon>Planctomycetota</taxon>
        <taxon>Planctomycetia</taxon>
        <taxon>Pirellulales</taxon>
        <taxon>Pirellulaceae</taxon>
        <taxon>Roseiconus</taxon>
    </lineage>
</organism>
<dbReference type="PANTHER" id="PTHR22550">
    <property type="entry name" value="SPORE GERMINATION PROTEIN"/>
    <property type="match status" value="1"/>
</dbReference>
<feature type="domain" description="VWFA" evidence="5">
    <location>
        <begin position="162"/>
        <end position="369"/>
    </location>
</feature>
<evidence type="ECO:0000256" key="1">
    <source>
        <dbReference type="ARBA" id="ARBA00022475"/>
    </source>
</evidence>
<dbReference type="SUPFAM" id="SSF53300">
    <property type="entry name" value="vWA-like"/>
    <property type="match status" value="1"/>
</dbReference>
<dbReference type="Pfam" id="PF00092">
    <property type="entry name" value="VWA"/>
    <property type="match status" value="1"/>
</dbReference>
<dbReference type="SMART" id="SM00327">
    <property type="entry name" value="VWA"/>
    <property type="match status" value="1"/>
</dbReference>
<evidence type="ECO:0000256" key="3">
    <source>
        <dbReference type="ARBA" id="ARBA00022989"/>
    </source>
</evidence>
<comment type="caution">
    <text evidence="6">The sequence shown here is derived from an EMBL/GenBank/DDBJ whole genome shotgun (WGS) entry which is preliminary data.</text>
</comment>
<evidence type="ECO:0000313" key="7">
    <source>
        <dbReference type="Proteomes" id="UP000324479"/>
    </source>
</evidence>
<dbReference type="Gene3D" id="3.40.50.410">
    <property type="entry name" value="von Willebrand factor, type A domain"/>
    <property type="match status" value="1"/>
</dbReference>
<reference evidence="6 7" key="1">
    <citation type="submission" date="2019-08" db="EMBL/GenBank/DDBJ databases">
        <authorList>
            <person name="Dhanesh K."/>
            <person name="Kumar G."/>
            <person name="Sasikala C."/>
            <person name="Venkata Ramana C."/>
        </authorList>
    </citation>
    <scope>NUCLEOTIDE SEQUENCE [LARGE SCALE GENOMIC DNA]</scope>
    <source>
        <strain evidence="6 7">JC645</strain>
    </source>
</reference>
<dbReference type="PANTHER" id="PTHR22550:SF5">
    <property type="entry name" value="LEUCINE ZIPPER PROTEIN 4"/>
    <property type="match status" value="1"/>
</dbReference>
<sequence length="429" mass="47230">MAALVSRTSVGTSADRIHRQSAFTLRLRHLRGSGGFIGRCSRRHHAGPRRVATVCRRRPIGVHVSPTSCRSGRMTLDSPGRFVCAAILVVAAYALFKFARVNQNLVTMNLSSRIDRTSLTWRTATAFLPEALRILGLTLLVLTIGQPYDRLAVTPVDVRGIAIELVMDRSGSMLQDDYRLNDERVPRLRAVVDAASQFVVARQTNSRPDAHDMIGLVVFAKEADAVCPLTLDHEQLIARMEQLTVARDFREDGTAIGDGLALGIAELESLRRSLPDNGQQQDLSRVVVLLTDGQNNSGNIPPAEAAGLAAHFGVRVYVIGLEPDASTSSVARQRLQRERQRLTRMAVQTGGRFFAVGDTEGLQHVYAEINQLEQRLVGTRPVLAKRYWAVDSFVLDGWRVPALVVVALIVFVTESVLRRTIYLGPEGRS</sequence>
<protein>
    <submittedName>
        <fullName evidence="6">VWA domain-containing protein</fullName>
    </submittedName>
</protein>